<keyword evidence="2" id="KW-1185">Reference proteome</keyword>
<reference evidence="1 2" key="1">
    <citation type="submission" date="2019-09" db="EMBL/GenBank/DDBJ databases">
        <title>Taxonomy of Antarctic Massilia spp.: description of Massilia rubra sp. nov., Massilia aquatica sp. nov., Massilia mucilaginosa sp. nov., Massilia frigida sp. nov. isolated from streams, lakes and regoliths.</title>
        <authorList>
            <person name="Holochova P."/>
            <person name="Sedlacek I."/>
            <person name="Kralova S."/>
            <person name="Maslanova I."/>
            <person name="Busse H.-J."/>
            <person name="Stankova E."/>
            <person name="Vrbovska V."/>
            <person name="Kovarovic V."/>
            <person name="Bartak M."/>
            <person name="Svec P."/>
            <person name="Pantucek R."/>
        </authorList>
    </citation>
    <scope>NUCLEOTIDE SEQUENCE [LARGE SCALE GENOMIC DNA]</scope>
    <source>
        <strain evidence="1 2">CCM 8692</strain>
    </source>
</reference>
<dbReference type="Proteomes" id="UP000785613">
    <property type="component" value="Unassembled WGS sequence"/>
</dbReference>
<gene>
    <name evidence="1" type="ORF">F0185_01660</name>
</gene>
<organism evidence="1 2">
    <name type="scientific">Massilia rubra</name>
    <dbReference type="NCBI Taxonomy" id="2607910"/>
    <lineage>
        <taxon>Bacteria</taxon>
        <taxon>Pseudomonadati</taxon>
        <taxon>Pseudomonadota</taxon>
        <taxon>Betaproteobacteria</taxon>
        <taxon>Burkholderiales</taxon>
        <taxon>Oxalobacteraceae</taxon>
        <taxon>Telluria group</taxon>
        <taxon>Massilia</taxon>
    </lineage>
</organism>
<dbReference type="EMBL" id="VUYU01000001">
    <property type="protein sequence ID" value="NHZ32299.1"/>
    <property type="molecule type" value="Genomic_DNA"/>
</dbReference>
<comment type="caution">
    <text evidence="1">The sequence shown here is derived from an EMBL/GenBank/DDBJ whole genome shotgun (WGS) entry which is preliminary data.</text>
</comment>
<dbReference type="SUPFAM" id="SSF52172">
    <property type="entry name" value="CheY-like"/>
    <property type="match status" value="1"/>
</dbReference>
<accession>A0ABX0LL49</accession>
<evidence type="ECO:0008006" key="3">
    <source>
        <dbReference type="Google" id="ProtNLM"/>
    </source>
</evidence>
<evidence type="ECO:0000313" key="2">
    <source>
        <dbReference type="Proteomes" id="UP000785613"/>
    </source>
</evidence>
<name>A0ABX0LL49_9BURK</name>
<evidence type="ECO:0000313" key="1">
    <source>
        <dbReference type="EMBL" id="NHZ32299.1"/>
    </source>
</evidence>
<dbReference type="RefSeq" id="WP_167220976.1">
    <property type="nucleotide sequence ID" value="NZ_VUYU01000001.1"/>
</dbReference>
<proteinExistence type="predicted"/>
<sequence>MAGAWGEWDDQAGGVPAGYAGSSLLIEQMRREFMMSLLQDGAPEHLPGGLDGLAAATLGGAHPGLKALLEMAASYRTQLAFQIRCVLDAQAAHGGAAAAMPRVLLIDAGQTLRRSVAALLEPGCRMVQAASVRDAATLLAGARFRLVVADSGVTGVAALLAAYAGWGGAAPVLLFCGAQATAAGAAGQLAPVLRAFGGPGLARGGA</sequence>
<protein>
    <recommendedName>
        <fullName evidence="3">Response regulatory domain-containing protein</fullName>
    </recommendedName>
</protein>
<dbReference type="InterPro" id="IPR011006">
    <property type="entry name" value="CheY-like_superfamily"/>
</dbReference>